<gene>
    <name evidence="1" type="ORF">DSM104440_00268</name>
    <name evidence="2" type="ORF">DSM104440_00283</name>
</gene>
<dbReference type="AlphaFoldDB" id="A0A6M4H1V8"/>
<dbReference type="KEGG" id="upl:DSM104440_00268"/>
<dbReference type="Proteomes" id="UP000503096">
    <property type="component" value="Chromosome"/>
</dbReference>
<evidence type="ECO:0000313" key="3">
    <source>
        <dbReference type="Proteomes" id="UP000503096"/>
    </source>
</evidence>
<organism evidence="2 3">
    <name type="scientific">Usitatibacter palustris</name>
    <dbReference type="NCBI Taxonomy" id="2732487"/>
    <lineage>
        <taxon>Bacteria</taxon>
        <taxon>Pseudomonadati</taxon>
        <taxon>Pseudomonadota</taxon>
        <taxon>Betaproteobacteria</taxon>
        <taxon>Nitrosomonadales</taxon>
        <taxon>Usitatibacteraceae</taxon>
        <taxon>Usitatibacter</taxon>
    </lineage>
</organism>
<dbReference type="InParanoid" id="A0A6M4H1V8"/>
<dbReference type="KEGG" id="upl:DSM104440_00283"/>
<sequence>MTEHKLPAWSSYTFQYQGQLRGRTKIIFVNAFCAPPPANARKQLVVVLDGGPCYFTLKYDPGQRKFFDLQFNGVA</sequence>
<proteinExistence type="predicted"/>
<dbReference type="EMBL" id="CP053073">
    <property type="protein sequence ID" value="QJR13499.1"/>
    <property type="molecule type" value="Genomic_DNA"/>
</dbReference>
<accession>A0A6M4H1V8</accession>
<evidence type="ECO:0000313" key="2">
    <source>
        <dbReference type="EMBL" id="QJR13499.1"/>
    </source>
</evidence>
<name>A0A6M4H1V8_9PROT</name>
<evidence type="ECO:0000313" key="1">
    <source>
        <dbReference type="EMBL" id="QJR13484.1"/>
    </source>
</evidence>
<protein>
    <submittedName>
        <fullName evidence="2">Uncharacterized protein</fullName>
    </submittedName>
</protein>
<reference evidence="2 3" key="1">
    <citation type="submission" date="2020-04" db="EMBL/GenBank/DDBJ databases">
        <title>Usitatibacter rugosus gen. nov., sp. nov. and Usitatibacter palustris sp. nov., novel members of Usitatibacteraceae fam. nov. within the order Nitrosomonadales isolated from soil.</title>
        <authorList>
            <person name="Huber K.J."/>
            <person name="Neumann-Schaal M."/>
            <person name="Geppert A."/>
            <person name="Luckner M."/>
            <person name="Wanner G."/>
            <person name="Overmann J."/>
        </authorList>
    </citation>
    <scope>NUCLEOTIDE SEQUENCE [LARGE SCALE GENOMIC DNA]</scope>
    <source>
        <strain evidence="2 3">Swamp67</strain>
    </source>
</reference>
<dbReference type="EMBL" id="CP053073">
    <property type="protein sequence ID" value="QJR13484.1"/>
    <property type="molecule type" value="Genomic_DNA"/>
</dbReference>
<keyword evidence="3" id="KW-1185">Reference proteome</keyword>